<evidence type="ECO:0000256" key="6">
    <source>
        <dbReference type="ARBA" id="ARBA00022837"/>
    </source>
</evidence>
<sequence>MHRSVGFELRLPLQWNGRFHFQGGGGVDGVLRPAYGTLRAGVTPALAQGAAVVSSDMGHTGTNSRDASFGADPQARLDWGYQAMDKVTRLSKTVIERFYGQGPRWSYYIGSSGGGRQGMMMAQRFPAHFDGIVSGAPILEQHLAQVSSMQMLQAFTAIAPRNASDQPILSRSFSDDDLKLIAAGVLRRCDALDGVADGLIEAYPACQYDVAELQCTGAKDASCLSAEQVDAFTRVMAGPRNSAGTLLYPGAPWDTGIGEPEWRSDQIGSATGPVPNSRKYTNESIRMVFMTPPAPGFDYLKFDFDKDPASMLASASFSATNSTDYAGFKARQGKQIVYMGLSDYLVNPSGVNRWYRALVQAQGGVEATRSFVRLFNVPGMAHSDGGRSLDIFDPVTAIHDWVEKGIAPDHLRATGTRFPGRERPICAWPQIARYSGSGSVEAFSSFVCRNP</sequence>
<evidence type="ECO:0000313" key="8">
    <source>
        <dbReference type="EMBL" id="URI10887.1"/>
    </source>
</evidence>
<dbReference type="SUPFAM" id="SSF53474">
    <property type="entry name" value="alpha/beta-Hydrolases"/>
    <property type="match status" value="1"/>
</dbReference>
<organism evidence="8 9">
    <name type="scientific">Aquincola tertiaricarbonis</name>
    <dbReference type="NCBI Taxonomy" id="391953"/>
    <lineage>
        <taxon>Bacteria</taxon>
        <taxon>Pseudomonadati</taxon>
        <taxon>Pseudomonadota</taxon>
        <taxon>Betaproteobacteria</taxon>
        <taxon>Burkholderiales</taxon>
        <taxon>Sphaerotilaceae</taxon>
        <taxon>Aquincola</taxon>
    </lineage>
</organism>
<evidence type="ECO:0000256" key="2">
    <source>
        <dbReference type="ARBA" id="ARBA00022487"/>
    </source>
</evidence>
<keyword evidence="3" id="KW-0479">Metal-binding</keyword>
<keyword evidence="9" id="KW-1185">Reference proteome</keyword>
<evidence type="ECO:0000256" key="1">
    <source>
        <dbReference type="ARBA" id="ARBA00006249"/>
    </source>
</evidence>
<dbReference type="InterPro" id="IPR011118">
    <property type="entry name" value="Tannase/feruloyl_esterase"/>
</dbReference>
<dbReference type="PANTHER" id="PTHR33938">
    <property type="entry name" value="FERULOYL ESTERASE B-RELATED"/>
    <property type="match status" value="1"/>
</dbReference>
<keyword evidence="4" id="KW-0732">Signal</keyword>
<dbReference type="InterPro" id="IPR029058">
    <property type="entry name" value="AB_hydrolase_fold"/>
</dbReference>
<accession>A0ABY4SG81</accession>
<keyword evidence="5 8" id="KW-0378">Hydrolase</keyword>
<comment type="similarity">
    <text evidence="1">Belongs to the tannase family.</text>
</comment>
<evidence type="ECO:0000313" key="9">
    <source>
        <dbReference type="Proteomes" id="UP001056201"/>
    </source>
</evidence>
<keyword evidence="7" id="KW-1015">Disulfide bond</keyword>
<protein>
    <submittedName>
        <fullName evidence="8">Tannase/feruloyl esterase family alpha/beta hydrolase</fullName>
    </submittedName>
</protein>
<dbReference type="PANTHER" id="PTHR33938:SF15">
    <property type="entry name" value="FERULOYL ESTERASE B-RELATED"/>
    <property type="match status" value="1"/>
</dbReference>
<keyword evidence="2" id="KW-0719">Serine esterase</keyword>
<evidence type="ECO:0000256" key="7">
    <source>
        <dbReference type="ARBA" id="ARBA00023157"/>
    </source>
</evidence>
<dbReference type="Gene3D" id="3.40.50.1820">
    <property type="entry name" value="alpha/beta hydrolase"/>
    <property type="match status" value="1"/>
</dbReference>
<evidence type="ECO:0000256" key="4">
    <source>
        <dbReference type="ARBA" id="ARBA00022729"/>
    </source>
</evidence>
<evidence type="ECO:0000256" key="3">
    <source>
        <dbReference type="ARBA" id="ARBA00022723"/>
    </source>
</evidence>
<dbReference type="Pfam" id="PF07519">
    <property type="entry name" value="Tannase"/>
    <property type="match status" value="1"/>
</dbReference>
<reference evidence="8" key="1">
    <citation type="submission" date="2022-05" db="EMBL/GenBank/DDBJ databases">
        <title>An RpoN-dependent PEP-CTERM gene is involved in floc formation of an Aquincola tertiaricarbonis strain.</title>
        <authorList>
            <person name="Qiu D."/>
            <person name="Xia M."/>
        </authorList>
    </citation>
    <scope>NUCLEOTIDE SEQUENCE</scope>
    <source>
        <strain evidence="8">RN12</strain>
    </source>
</reference>
<name>A0ABY4SG81_AQUTE</name>
<gene>
    <name evidence="8" type="ORF">MW290_18065</name>
</gene>
<dbReference type="GO" id="GO:0016787">
    <property type="term" value="F:hydrolase activity"/>
    <property type="evidence" value="ECO:0007669"/>
    <property type="project" value="UniProtKB-KW"/>
</dbReference>
<dbReference type="EMBL" id="CP097636">
    <property type="protein sequence ID" value="URI10887.1"/>
    <property type="molecule type" value="Genomic_DNA"/>
</dbReference>
<dbReference type="Proteomes" id="UP001056201">
    <property type="component" value="Chromosome 2"/>
</dbReference>
<dbReference type="RefSeq" id="WP_250199091.1">
    <property type="nucleotide sequence ID" value="NZ_CP097636.1"/>
</dbReference>
<evidence type="ECO:0000256" key="5">
    <source>
        <dbReference type="ARBA" id="ARBA00022801"/>
    </source>
</evidence>
<proteinExistence type="inferred from homology"/>
<keyword evidence="6" id="KW-0106">Calcium</keyword>